<dbReference type="InterPro" id="IPR050950">
    <property type="entry name" value="HTH-type_LysR_regulators"/>
</dbReference>
<dbReference type="Pfam" id="PF03466">
    <property type="entry name" value="LysR_substrate"/>
    <property type="match status" value="1"/>
</dbReference>
<keyword evidence="4" id="KW-0804">Transcription</keyword>
<feature type="domain" description="HTH lysR-type" evidence="5">
    <location>
        <begin position="130"/>
        <end position="183"/>
    </location>
</feature>
<evidence type="ECO:0000313" key="6">
    <source>
        <dbReference type="EMBL" id="SDZ34665.1"/>
    </source>
</evidence>
<feature type="domain" description="HTH lysR-type" evidence="5">
    <location>
        <begin position="26"/>
        <end position="81"/>
    </location>
</feature>
<dbReference type="GO" id="GO:0003677">
    <property type="term" value="F:DNA binding"/>
    <property type="evidence" value="ECO:0007669"/>
    <property type="project" value="UniProtKB-KW"/>
</dbReference>
<evidence type="ECO:0000256" key="3">
    <source>
        <dbReference type="ARBA" id="ARBA00023125"/>
    </source>
</evidence>
<gene>
    <name evidence="6" type="ORF">SAMN05421547_11913</name>
</gene>
<dbReference type="InterPro" id="IPR036390">
    <property type="entry name" value="WH_DNA-bd_sf"/>
</dbReference>
<dbReference type="SUPFAM" id="SSF46785">
    <property type="entry name" value="Winged helix' DNA-binding domain"/>
    <property type="match status" value="2"/>
</dbReference>
<accession>A0A1H3SAT9</accession>
<proteinExistence type="inferred from homology"/>
<dbReference type="GeneID" id="94692263"/>
<dbReference type="PANTHER" id="PTHR30419:SF8">
    <property type="entry name" value="NITROGEN ASSIMILATION TRANSCRIPTIONAL ACTIVATOR-RELATED"/>
    <property type="match status" value="1"/>
</dbReference>
<dbReference type="AlphaFoldDB" id="A0A1H3SAT9"/>
<dbReference type="Proteomes" id="UP000183417">
    <property type="component" value="Unassembled WGS sequence"/>
</dbReference>
<evidence type="ECO:0000256" key="2">
    <source>
        <dbReference type="ARBA" id="ARBA00023015"/>
    </source>
</evidence>
<comment type="similarity">
    <text evidence="1">Belongs to the LysR transcriptional regulatory family.</text>
</comment>
<dbReference type="PRINTS" id="PR00039">
    <property type="entry name" value="HTHLYSR"/>
</dbReference>
<evidence type="ECO:0000313" key="7">
    <source>
        <dbReference type="Proteomes" id="UP000183417"/>
    </source>
</evidence>
<name>A0A1H3SAT9_9BURK</name>
<evidence type="ECO:0000256" key="1">
    <source>
        <dbReference type="ARBA" id="ARBA00009437"/>
    </source>
</evidence>
<dbReference type="EMBL" id="FNPE01000019">
    <property type="protein sequence ID" value="SDZ34665.1"/>
    <property type="molecule type" value="Genomic_DNA"/>
</dbReference>
<dbReference type="Gene3D" id="1.10.10.10">
    <property type="entry name" value="Winged helix-like DNA-binding domain superfamily/Winged helix DNA-binding domain"/>
    <property type="match status" value="2"/>
</dbReference>
<dbReference type="SUPFAM" id="SSF53850">
    <property type="entry name" value="Periplasmic binding protein-like II"/>
    <property type="match status" value="1"/>
</dbReference>
<keyword evidence="3 6" id="KW-0238">DNA-binding</keyword>
<dbReference type="InterPro" id="IPR000847">
    <property type="entry name" value="LysR_HTH_N"/>
</dbReference>
<organism evidence="6 7">
    <name type="scientific">Delftia lacustris</name>
    <dbReference type="NCBI Taxonomy" id="558537"/>
    <lineage>
        <taxon>Bacteria</taxon>
        <taxon>Pseudomonadati</taxon>
        <taxon>Pseudomonadota</taxon>
        <taxon>Betaproteobacteria</taxon>
        <taxon>Burkholderiales</taxon>
        <taxon>Comamonadaceae</taxon>
        <taxon>Delftia</taxon>
    </lineage>
</organism>
<dbReference type="GO" id="GO:0005829">
    <property type="term" value="C:cytosol"/>
    <property type="evidence" value="ECO:0007669"/>
    <property type="project" value="TreeGrafter"/>
</dbReference>
<dbReference type="InterPro" id="IPR005119">
    <property type="entry name" value="LysR_subst-bd"/>
</dbReference>
<dbReference type="GO" id="GO:0003700">
    <property type="term" value="F:DNA-binding transcription factor activity"/>
    <property type="evidence" value="ECO:0007669"/>
    <property type="project" value="InterPro"/>
</dbReference>
<keyword evidence="2" id="KW-0805">Transcription regulation</keyword>
<protein>
    <submittedName>
        <fullName evidence="6">DNA-binding transcriptional regulator, LysR family</fullName>
    </submittedName>
</protein>
<evidence type="ECO:0000259" key="5">
    <source>
        <dbReference type="PROSITE" id="PS50931"/>
    </source>
</evidence>
<dbReference type="PROSITE" id="PS50931">
    <property type="entry name" value="HTH_LYSR"/>
    <property type="match status" value="2"/>
</dbReference>
<sequence length="426" mass="45296">MNLYLAPWTGPATSNPSRFPELAGHLRAMRAMLGVVRHGSTTRAAQAMHLSQPAVARSVLQLEEACGLPLFMRGARGMMPTPLGSQLAARIEAMLQHLGSGAADAQAAATLAARRPPLPERFAETVPAGQLRALVAIADCGSESLAAQWLGLTQPAVHAALQGLEASLGMQLFYKLAFGTRLTPSGEALLRRVKLALAEVRGMDSDISAWRGEIRGRVVIGVLPLSVGIFLPRAVDSLAASHPDIEVSIVDGTYESLVQHLLSADIDAIAGALRADMPSDEVRQLHLFDDDLVVVAPAGHACLDRGQLVLEDLLQWPWVSPLPGTPADRAMVQLFRSQGLEPPRASLRASSPTMTLAFVLQTGRLALASRGQALQDDHGGQLSIVPVDLPSTRRRIGLATRALSTASQDLELFMQACRRAVGDPPA</sequence>
<evidence type="ECO:0000256" key="4">
    <source>
        <dbReference type="ARBA" id="ARBA00023163"/>
    </source>
</evidence>
<dbReference type="RefSeq" id="WP_074923186.1">
    <property type="nucleotide sequence ID" value="NZ_CP141274.1"/>
</dbReference>
<dbReference type="Pfam" id="PF00126">
    <property type="entry name" value="HTH_1"/>
    <property type="match status" value="2"/>
</dbReference>
<reference evidence="6 7" key="1">
    <citation type="submission" date="2016-10" db="EMBL/GenBank/DDBJ databases">
        <authorList>
            <person name="de Groot N.N."/>
        </authorList>
    </citation>
    <scope>NUCLEOTIDE SEQUENCE [LARGE SCALE GENOMIC DNA]</scope>
    <source>
        <strain evidence="6 7">LMG 24775</strain>
    </source>
</reference>
<dbReference type="Gene3D" id="3.40.190.10">
    <property type="entry name" value="Periplasmic binding protein-like II"/>
    <property type="match status" value="2"/>
</dbReference>
<dbReference type="InterPro" id="IPR036388">
    <property type="entry name" value="WH-like_DNA-bd_sf"/>
</dbReference>
<dbReference type="PANTHER" id="PTHR30419">
    <property type="entry name" value="HTH-TYPE TRANSCRIPTIONAL REGULATOR YBHD"/>
    <property type="match status" value="1"/>
</dbReference>